<dbReference type="GO" id="GO:0046872">
    <property type="term" value="F:metal ion binding"/>
    <property type="evidence" value="ECO:0007669"/>
    <property type="project" value="UniProtKB-KW"/>
</dbReference>
<dbReference type="InterPro" id="IPR004843">
    <property type="entry name" value="Calcineurin-like_PHP"/>
</dbReference>
<dbReference type="Gene3D" id="3.60.21.40">
    <property type="entry name" value="GpdQ, catalytic alpha/beta sandwich domain"/>
    <property type="match status" value="1"/>
</dbReference>
<accession>A0A7X3S6Y7</accession>
<evidence type="ECO:0000256" key="3">
    <source>
        <dbReference type="ARBA" id="ARBA00023004"/>
    </source>
</evidence>
<dbReference type="Gene3D" id="3.30.750.180">
    <property type="entry name" value="GpdQ, beta-strand dimerisation domain"/>
    <property type="match status" value="1"/>
</dbReference>
<evidence type="ECO:0000259" key="5">
    <source>
        <dbReference type="Pfam" id="PF00149"/>
    </source>
</evidence>
<organism evidence="6 7">
    <name type="scientific">Stappia sediminis</name>
    <dbReference type="NCBI Taxonomy" id="2692190"/>
    <lineage>
        <taxon>Bacteria</taxon>
        <taxon>Pseudomonadati</taxon>
        <taxon>Pseudomonadota</taxon>
        <taxon>Alphaproteobacteria</taxon>
        <taxon>Hyphomicrobiales</taxon>
        <taxon>Stappiaceae</taxon>
        <taxon>Stappia</taxon>
    </lineage>
</organism>
<dbReference type="GO" id="GO:0004112">
    <property type="term" value="F:cyclic-nucleotide phosphodiesterase activity"/>
    <property type="evidence" value="ECO:0007669"/>
    <property type="project" value="InterPro"/>
</dbReference>
<dbReference type="InterPro" id="IPR042281">
    <property type="entry name" value="GpdQ_beta-strand"/>
</dbReference>
<proteinExistence type="inferred from homology"/>
<keyword evidence="2" id="KW-0378">Hydrolase</keyword>
<dbReference type="AlphaFoldDB" id="A0A7X3S6Y7"/>
<evidence type="ECO:0000313" key="7">
    <source>
        <dbReference type="Proteomes" id="UP000433101"/>
    </source>
</evidence>
<dbReference type="InterPro" id="IPR029052">
    <property type="entry name" value="Metallo-depent_PP-like"/>
</dbReference>
<keyword evidence="7" id="KW-1185">Reference proteome</keyword>
<protein>
    <submittedName>
        <fullName evidence="6">Phosphodiesterase</fullName>
    </submittedName>
</protein>
<comment type="caution">
    <text evidence="6">The sequence shown here is derived from an EMBL/GenBank/DDBJ whole genome shotgun (WGS) entry which is preliminary data.</text>
</comment>
<dbReference type="PANTHER" id="PTHR42988:SF2">
    <property type="entry name" value="CYCLIC NUCLEOTIDE PHOSPHODIESTERASE CBUA0032-RELATED"/>
    <property type="match status" value="1"/>
</dbReference>
<dbReference type="CDD" id="cd07402">
    <property type="entry name" value="MPP_GpdQ"/>
    <property type="match status" value="1"/>
</dbReference>
<evidence type="ECO:0000256" key="1">
    <source>
        <dbReference type="ARBA" id="ARBA00022723"/>
    </source>
</evidence>
<sequence>MTLIAQITDLHIRPNGLACRRVSETNMLAERAVRVLNALDPQPDAVVVTGDLADEAGEREYANVHALLSRLRAPVYVMPGNHDLTPRMRAGLSGFSCVDSGSADKMHYAVDIGALRLVALDSSVPGAPHGELGEQQVAWLDRTLGESARPTIVALHHPPCALGIRHMDAIALIDGQALAAVVSKHSHVERVICGHVHRSIVAGFAGTVLALAPSTAHQVVLDLGEKAPPEFVMEPPAFFLHHFTKDSGLVTHLAYIESFPGPFPFIFDEGVE</sequence>
<keyword evidence="1" id="KW-0479">Metal-binding</keyword>
<dbReference type="Pfam" id="PF00149">
    <property type="entry name" value="Metallophos"/>
    <property type="match status" value="1"/>
</dbReference>
<dbReference type="InterPro" id="IPR050884">
    <property type="entry name" value="CNP_phosphodiesterase-III"/>
</dbReference>
<evidence type="ECO:0000256" key="4">
    <source>
        <dbReference type="ARBA" id="ARBA00025742"/>
    </source>
</evidence>
<dbReference type="InterPro" id="IPR042283">
    <property type="entry name" value="GpdQ_catalytic"/>
</dbReference>
<dbReference type="PANTHER" id="PTHR42988">
    <property type="entry name" value="PHOSPHOHYDROLASE"/>
    <property type="match status" value="1"/>
</dbReference>
<comment type="similarity">
    <text evidence="4">Belongs to the cyclic nucleotide phosphodiesterase class-III family.</text>
</comment>
<gene>
    <name evidence="6" type="ORF">GR183_05110</name>
</gene>
<dbReference type="EMBL" id="WUMV01000002">
    <property type="protein sequence ID" value="MXN64274.1"/>
    <property type="molecule type" value="Genomic_DNA"/>
</dbReference>
<keyword evidence="3" id="KW-0408">Iron</keyword>
<name>A0A7X3S6Y7_9HYPH</name>
<dbReference type="Proteomes" id="UP000433101">
    <property type="component" value="Unassembled WGS sequence"/>
</dbReference>
<evidence type="ECO:0000256" key="2">
    <source>
        <dbReference type="ARBA" id="ARBA00022801"/>
    </source>
</evidence>
<reference evidence="6 7" key="1">
    <citation type="submission" date="2019-12" db="EMBL/GenBank/DDBJ databases">
        <authorList>
            <person name="Li M."/>
        </authorList>
    </citation>
    <scope>NUCLEOTIDE SEQUENCE [LARGE SCALE GENOMIC DNA]</scope>
    <source>
        <strain evidence="6 7">GBMRC 2046</strain>
    </source>
</reference>
<dbReference type="RefSeq" id="WP_160774518.1">
    <property type="nucleotide sequence ID" value="NZ_WUMV01000002.1"/>
</dbReference>
<dbReference type="InterPro" id="IPR026575">
    <property type="entry name" value="GpdQ/CpdA-like"/>
</dbReference>
<dbReference type="SUPFAM" id="SSF56300">
    <property type="entry name" value="Metallo-dependent phosphatases"/>
    <property type="match status" value="1"/>
</dbReference>
<evidence type="ECO:0000313" key="6">
    <source>
        <dbReference type="EMBL" id="MXN64274.1"/>
    </source>
</evidence>
<feature type="domain" description="Calcineurin-like phosphoesterase" evidence="5">
    <location>
        <begin position="4"/>
        <end position="198"/>
    </location>
</feature>